<name>A0A8T1SIQ9_CHESE</name>
<evidence type="ECO:0000256" key="2">
    <source>
        <dbReference type="SAM" id="MobiDB-lite"/>
    </source>
</evidence>
<sequence>SPSIMSQKHPASDSGVPSSSSTTSSKKTRKTISLGTKLDILKRFDAGERAVDIGIALGLTPTTERTIRNNADKIRASPPCATLLSVTTISRSRSSLLENMERFLSLWIEDQNQRNIPLSLLAVQAKAKSLYDDLKRDKGEGSQRDTFTASRGWFDRFKRHFHLHNIKMSGEVASADTTAAKKFPDYLKKIIEEGGYSPKQVFNVNETGLYWKRMPERTYISQEEKTAPGFKAAKDV</sequence>
<evidence type="ECO:0000259" key="3">
    <source>
        <dbReference type="PROSITE" id="PS51253"/>
    </source>
</evidence>
<keyword evidence="1" id="KW-0238">DNA-binding</keyword>
<dbReference type="InterPro" id="IPR050863">
    <property type="entry name" value="CenT-Element_Derived"/>
</dbReference>
<dbReference type="Proteomes" id="UP000765507">
    <property type="component" value="Unassembled WGS sequence"/>
</dbReference>
<accession>A0A8T1SIQ9</accession>
<dbReference type="PANTHER" id="PTHR19303">
    <property type="entry name" value="TRANSPOSON"/>
    <property type="match status" value="1"/>
</dbReference>
<dbReference type="PANTHER" id="PTHR19303:SF26">
    <property type="entry name" value="TIGGER TRANSPOSABLE ELEMENT-DERIVED PROTEIN 1"/>
    <property type="match status" value="1"/>
</dbReference>
<dbReference type="PROSITE" id="PS51253">
    <property type="entry name" value="HTH_CENPB"/>
    <property type="match status" value="1"/>
</dbReference>
<dbReference type="SMART" id="SM00674">
    <property type="entry name" value="CENPB"/>
    <property type="match status" value="1"/>
</dbReference>
<gene>
    <name evidence="4" type="ORF">G0U57_006739</name>
</gene>
<evidence type="ECO:0000256" key="1">
    <source>
        <dbReference type="ARBA" id="ARBA00023125"/>
    </source>
</evidence>
<comment type="caution">
    <text evidence="4">The sequence shown here is derived from an EMBL/GenBank/DDBJ whole genome shotgun (WGS) entry which is preliminary data.</text>
</comment>
<keyword evidence="5" id="KW-1185">Reference proteome</keyword>
<dbReference type="InterPro" id="IPR009057">
    <property type="entry name" value="Homeodomain-like_sf"/>
</dbReference>
<dbReference type="GO" id="GO:0003677">
    <property type="term" value="F:DNA binding"/>
    <property type="evidence" value="ECO:0007669"/>
    <property type="project" value="UniProtKB-KW"/>
</dbReference>
<reference evidence="4 5" key="1">
    <citation type="journal article" date="2020" name="G3 (Bethesda)">
        <title>Draft Genome of the Common Snapping Turtle, Chelydra serpentina, a Model for Phenotypic Plasticity in Reptiles.</title>
        <authorList>
            <person name="Das D."/>
            <person name="Singh S.K."/>
            <person name="Bierstedt J."/>
            <person name="Erickson A."/>
            <person name="Galli G.L.J."/>
            <person name="Crossley D.A. 2nd"/>
            <person name="Rhen T."/>
        </authorList>
    </citation>
    <scope>NUCLEOTIDE SEQUENCE [LARGE SCALE GENOMIC DNA]</scope>
    <source>
        <strain evidence="4">KW</strain>
    </source>
</reference>
<feature type="domain" description="HTH CENPB-type" evidence="3">
    <location>
        <begin position="88"/>
        <end position="167"/>
    </location>
</feature>
<protein>
    <submittedName>
        <fullName evidence="4">Tigger transposable element derived 1</fullName>
    </submittedName>
</protein>
<evidence type="ECO:0000313" key="5">
    <source>
        <dbReference type="Proteomes" id="UP000765507"/>
    </source>
</evidence>
<feature type="region of interest" description="Disordered" evidence="2">
    <location>
        <begin position="1"/>
        <end position="29"/>
    </location>
</feature>
<dbReference type="OrthoDB" id="125347at2759"/>
<proteinExistence type="predicted"/>
<dbReference type="Pfam" id="PF03221">
    <property type="entry name" value="HTH_Tnp_Tc5"/>
    <property type="match status" value="1"/>
</dbReference>
<dbReference type="GO" id="GO:0005634">
    <property type="term" value="C:nucleus"/>
    <property type="evidence" value="ECO:0007669"/>
    <property type="project" value="TreeGrafter"/>
</dbReference>
<dbReference type="SUPFAM" id="SSF46689">
    <property type="entry name" value="Homeodomain-like"/>
    <property type="match status" value="2"/>
</dbReference>
<feature type="non-terminal residue" evidence="4">
    <location>
        <position position="1"/>
    </location>
</feature>
<dbReference type="EMBL" id="JAHGAV010000194">
    <property type="protein sequence ID" value="KAG6928966.1"/>
    <property type="molecule type" value="Genomic_DNA"/>
</dbReference>
<dbReference type="Gene3D" id="1.10.10.60">
    <property type="entry name" value="Homeodomain-like"/>
    <property type="match status" value="2"/>
</dbReference>
<organism evidence="4 5">
    <name type="scientific">Chelydra serpentina</name>
    <name type="common">Snapping turtle</name>
    <name type="synonym">Testudo serpentina</name>
    <dbReference type="NCBI Taxonomy" id="8475"/>
    <lineage>
        <taxon>Eukaryota</taxon>
        <taxon>Metazoa</taxon>
        <taxon>Chordata</taxon>
        <taxon>Craniata</taxon>
        <taxon>Vertebrata</taxon>
        <taxon>Euteleostomi</taxon>
        <taxon>Archelosauria</taxon>
        <taxon>Testudinata</taxon>
        <taxon>Testudines</taxon>
        <taxon>Cryptodira</taxon>
        <taxon>Durocryptodira</taxon>
        <taxon>Americhelydia</taxon>
        <taxon>Chelydroidea</taxon>
        <taxon>Chelydridae</taxon>
        <taxon>Chelydra</taxon>
    </lineage>
</organism>
<dbReference type="InterPro" id="IPR006600">
    <property type="entry name" value="HTH_CenpB_DNA-bd_dom"/>
</dbReference>
<dbReference type="AlphaFoldDB" id="A0A8T1SIQ9"/>
<evidence type="ECO:0000313" key="4">
    <source>
        <dbReference type="EMBL" id="KAG6928966.1"/>
    </source>
</evidence>